<sequence>MRFIIVLISSCLATDYTQIVSGFIQGLRKDNLVESSCYSGFFAISESFEASMNSTSIGSYLHNFQDFTNILVATIDICQFRSLLDQIISTFQPDQMEALELYVLTFLTEFIDLYNLFESASTDYDKGFYGGKIFSKLFGYYI</sequence>
<gene>
    <name evidence="1" type="ORF">SteCoe_29366</name>
</gene>
<dbReference type="EMBL" id="MPUH01000918">
    <property type="protein sequence ID" value="OMJ72228.1"/>
    <property type="molecule type" value="Genomic_DNA"/>
</dbReference>
<organism evidence="1 2">
    <name type="scientific">Stentor coeruleus</name>
    <dbReference type="NCBI Taxonomy" id="5963"/>
    <lineage>
        <taxon>Eukaryota</taxon>
        <taxon>Sar</taxon>
        <taxon>Alveolata</taxon>
        <taxon>Ciliophora</taxon>
        <taxon>Postciliodesmatophora</taxon>
        <taxon>Heterotrichea</taxon>
        <taxon>Heterotrichida</taxon>
        <taxon>Stentoridae</taxon>
        <taxon>Stentor</taxon>
    </lineage>
</organism>
<dbReference type="AlphaFoldDB" id="A0A1R2B631"/>
<protein>
    <submittedName>
        <fullName evidence="1">Uncharacterized protein</fullName>
    </submittedName>
</protein>
<evidence type="ECO:0000313" key="1">
    <source>
        <dbReference type="EMBL" id="OMJ72228.1"/>
    </source>
</evidence>
<name>A0A1R2B631_9CILI</name>
<comment type="caution">
    <text evidence="1">The sequence shown here is derived from an EMBL/GenBank/DDBJ whole genome shotgun (WGS) entry which is preliminary data.</text>
</comment>
<dbReference type="Proteomes" id="UP000187209">
    <property type="component" value="Unassembled WGS sequence"/>
</dbReference>
<reference evidence="1 2" key="1">
    <citation type="submission" date="2016-11" db="EMBL/GenBank/DDBJ databases">
        <title>The macronuclear genome of Stentor coeruleus: a giant cell with tiny introns.</title>
        <authorList>
            <person name="Slabodnick M."/>
            <person name="Ruby J.G."/>
            <person name="Reiff S.B."/>
            <person name="Swart E.C."/>
            <person name="Gosai S."/>
            <person name="Prabakaran S."/>
            <person name="Witkowska E."/>
            <person name="Larue G.E."/>
            <person name="Fisher S."/>
            <person name="Freeman R.M."/>
            <person name="Gunawardena J."/>
            <person name="Chu W."/>
            <person name="Stover N.A."/>
            <person name="Gregory B.D."/>
            <person name="Nowacki M."/>
            <person name="Derisi J."/>
            <person name="Roy S.W."/>
            <person name="Marshall W.F."/>
            <person name="Sood P."/>
        </authorList>
    </citation>
    <scope>NUCLEOTIDE SEQUENCE [LARGE SCALE GENOMIC DNA]</scope>
    <source>
        <strain evidence="1">WM001</strain>
    </source>
</reference>
<accession>A0A1R2B631</accession>
<proteinExistence type="predicted"/>
<keyword evidence="2" id="KW-1185">Reference proteome</keyword>
<evidence type="ECO:0000313" key="2">
    <source>
        <dbReference type="Proteomes" id="UP000187209"/>
    </source>
</evidence>